<reference evidence="1 2" key="1">
    <citation type="submission" date="2020-05" db="EMBL/GenBank/DDBJ databases">
        <title>Identification and distribution of gene clusters putatively required for synthesis of sphingolipid metabolism inhibitors in phylogenetically diverse species of the filamentous fungus Fusarium.</title>
        <authorList>
            <person name="Kim H.-S."/>
            <person name="Busman M."/>
            <person name="Brown D.W."/>
            <person name="Divon H."/>
            <person name="Uhlig S."/>
            <person name="Proctor R.H."/>
        </authorList>
    </citation>
    <scope>NUCLEOTIDE SEQUENCE [LARGE SCALE GENOMIC DNA]</scope>
    <source>
        <strain evidence="1 2">NRRL 36939</strain>
    </source>
</reference>
<accession>A0A8H5KLZ0</accession>
<dbReference type="PANTHER" id="PTHR45527:SF1">
    <property type="entry name" value="FATTY ACID SYNTHASE"/>
    <property type="match status" value="1"/>
</dbReference>
<dbReference type="GO" id="GO:0044550">
    <property type="term" value="P:secondary metabolite biosynthetic process"/>
    <property type="evidence" value="ECO:0007669"/>
    <property type="project" value="TreeGrafter"/>
</dbReference>
<dbReference type="SUPFAM" id="SSF52777">
    <property type="entry name" value="CoA-dependent acyltransferases"/>
    <property type="match status" value="1"/>
</dbReference>
<sequence length="199" mass="22327">MTKDVDVSGASPDTTHAMLLTAGWAKVLSQHLNVSDVTFGGIVSGRDVDVAGIDTIMGPCYQYQPVRVKFEQNWTASQLLDYVRSQSVEGSQHATLSFQEVLKECTDWPVDTPFYGSFTNHLNKEFFDSIPFAGTKCRVDYSIPHPEPATPPRIVSFVENGRTQIGIEADEERREFWEARVEELVRVIEGFVKNPNDLI</sequence>
<keyword evidence="2" id="KW-1185">Reference proteome</keyword>
<gene>
    <name evidence="1" type="ORF">FPCIR_13487</name>
</gene>
<dbReference type="EMBL" id="JAAOAS010000510">
    <property type="protein sequence ID" value="KAF5574696.1"/>
    <property type="molecule type" value="Genomic_DNA"/>
</dbReference>
<dbReference type="Gene3D" id="3.30.559.30">
    <property type="entry name" value="Nonribosomal peptide synthetase, condensation domain"/>
    <property type="match status" value="1"/>
</dbReference>
<organism evidence="1 2">
    <name type="scientific">Fusarium pseudocircinatum</name>
    <dbReference type="NCBI Taxonomy" id="56676"/>
    <lineage>
        <taxon>Eukaryota</taxon>
        <taxon>Fungi</taxon>
        <taxon>Dikarya</taxon>
        <taxon>Ascomycota</taxon>
        <taxon>Pezizomycotina</taxon>
        <taxon>Sordariomycetes</taxon>
        <taxon>Hypocreomycetidae</taxon>
        <taxon>Hypocreales</taxon>
        <taxon>Nectriaceae</taxon>
        <taxon>Fusarium</taxon>
        <taxon>Fusarium fujikuroi species complex</taxon>
    </lineage>
</organism>
<name>A0A8H5KLZ0_9HYPO</name>
<dbReference type="GO" id="GO:0005737">
    <property type="term" value="C:cytoplasm"/>
    <property type="evidence" value="ECO:0007669"/>
    <property type="project" value="TreeGrafter"/>
</dbReference>
<dbReference type="AlphaFoldDB" id="A0A8H5KLZ0"/>
<dbReference type="PANTHER" id="PTHR45527">
    <property type="entry name" value="NONRIBOSOMAL PEPTIDE SYNTHETASE"/>
    <property type="match status" value="1"/>
</dbReference>
<dbReference type="GO" id="GO:0031177">
    <property type="term" value="F:phosphopantetheine binding"/>
    <property type="evidence" value="ECO:0007669"/>
    <property type="project" value="TreeGrafter"/>
</dbReference>
<evidence type="ECO:0000313" key="1">
    <source>
        <dbReference type="EMBL" id="KAF5574696.1"/>
    </source>
</evidence>
<proteinExistence type="predicted"/>
<comment type="caution">
    <text evidence="1">The sequence shown here is derived from an EMBL/GenBank/DDBJ whole genome shotgun (WGS) entry which is preliminary data.</text>
</comment>
<dbReference type="Proteomes" id="UP000546213">
    <property type="component" value="Unassembled WGS sequence"/>
</dbReference>
<dbReference type="OrthoDB" id="5150254at2759"/>
<evidence type="ECO:0000313" key="2">
    <source>
        <dbReference type="Proteomes" id="UP000546213"/>
    </source>
</evidence>
<dbReference type="GO" id="GO:0043041">
    <property type="term" value="P:amino acid activation for nonribosomal peptide biosynthetic process"/>
    <property type="evidence" value="ECO:0007669"/>
    <property type="project" value="TreeGrafter"/>
</dbReference>
<protein>
    <submittedName>
        <fullName evidence="1">AM-toxin synthetase (AMT)</fullName>
    </submittedName>
</protein>